<dbReference type="RefSeq" id="WP_062091320.1">
    <property type="nucleotide sequence ID" value="NZ_FCOK02000070.1"/>
</dbReference>
<dbReference type="Proteomes" id="UP000054683">
    <property type="component" value="Unassembled WGS sequence"/>
</dbReference>
<dbReference type="InterPro" id="IPR005025">
    <property type="entry name" value="FMN_Rdtase-like_dom"/>
</dbReference>
<sequence>MKIRGYKIATIVGSNRRESINRRFAQALIRLGESEKFEFEFVRIDDLPMYNADLETARPAAVARFVNEVDAADAALFVTPEHNRSIPAVLKNALDWGSKPIERNVWKGKPVAITGTSPGAIGTAVGQQHLRQILGILGSLVMGGEAYISFRPDLIGSDSNISNEGTREFLRQYLAEFLSLVSTLLPAAE</sequence>
<organism evidence="2 3">
    <name type="scientific">Caballeronia udeis</name>
    <dbReference type="NCBI Taxonomy" id="1232866"/>
    <lineage>
        <taxon>Bacteria</taxon>
        <taxon>Pseudomonadati</taxon>
        <taxon>Pseudomonadota</taxon>
        <taxon>Betaproteobacteria</taxon>
        <taxon>Burkholderiales</taxon>
        <taxon>Burkholderiaceae</taxon>
        <taxon>Caballeronia</taxon>
    </lineage>
</organism>
<dbReference type="AlphaFoldDB" id="A0A158J430"/>
<dbReference type="EMBL" id="FCOK02000070">
    <property type="protein sequence ID" value="SAL63515.1"/>
    <property type="molecule type" value="Genomic_DNA"/>
</dbReference>
<protein>
    <submittedName>
        <fullName evidence="2">NADPH-dependent FMN reductase</fullName>
    </submittedName>
</protein>
<dbReference type="PANTHER" id="PTHR30543:SF21">
    <property type="entry name" value="NAD(P)H-DEPENDENT FMN REDUCTASE LOT6"/>
    <property type="match status" value="1"/>
</dbReference>
<accession>A0A158J430</accession>
<dbReference type="SUPFAM" id="SSF52218">
    <property type="entry name" value="Flavoproteins"/>
    <property type="match status" value="1"/>
</dbReference>
<reference evidence="2 3" key="1">
    <citation type="submission" date="2016-01" db="EMBL/GenBank/DDBJ databases">
        <authorList>
            <person name="Oliw E.H."/>
        </authorList>
    </citation>
    <scope>NUCLEOTIDE SEQUENCE [LARGE SCALE GENOMIC DNA]</scope>
    <source>
        <strain evidence="2">LMG 27134</strain>
    </source>
</reference>
<evidence type="ECO:0000313" key="2">
    <source>
        <dbReference type="EMBL" id="SAL63515.1"/>
    </source>
</evidence>
<dbReference type="PANTHER" id="PTHR30543">
    <property type="entry name" value="CHROMATE REDUCTASE"/>
    <property type="match status" value="1"/>
</dbReference>
<dbReference type="Pfam" id="PF03358">
    <property type="entry name" value="FMN_red"/>
    <property type="match status" value="1"/>
</dbReference>
<evidence type="ECO:0000313" key="3">
    <source>
        <dbReference type="Proteomes" id="UP000054683"/>
    </source>
</evidence>
<evidence type="ECO:0000259" key="1">
    <source>
        <dbReference type="Pfam" id="PF03358"/>
    </source>
</evidence>
<proteinExistence type="predicted"/>
<dbReference type="GO" id="GO:0016491">
    <property type="term" value="F:oxidoreductase activity"/>
    <property type="evidence" value="ECO:0007669"/>
    <property type="project" value="InterPro"/>
</dbReference>
<dbReference type="InterPro" id="IPR029039">
    <property type="entry name" value="Flavoprotein-like_sf"/>
</dbReference>
<dbReference type="GO" id="GO:0005829">
    <property type="term" value="C:cytosol"/>
    <property type="evidence" value="ECO:0007669"/>
    <property type="project" value="TreeGrafter"/>
</dbReference>
<dbReference type="InterPro" id="IPR050712">
    <property type="entry name" value="NAD(P)H-dep_reductase"/>
</dbReference>
<feature type="domain" description="NADPH-dependent FMN reductase-like" evidence="1">
    <location>
        <begin position="7"/>
        <end position="149"/>
    </location>
</feature>
<dbReference type="GO" id="GO:0010181">
    <property type="term" value="F:FMN binding"/>
    <property type="evidence" value="ECO:0007669"/>
    <property type="project" value="TreeGrafter"/>
</dbReference>
<dbReference type="Gene3D" id="3.40.50.360">
    <property type="match status" value="1"/>
</dbReference>
<gene>
    <name evidence="2" type="ORF">AWB69_07129</name>
</gene>
<name>A0A158J430_9BURK</name>